<keyword evidence="8" id="KW-0131">Cell cycle</keyword>
<dbReference type="EMBL" id="CP046565">
    <property type="protein sequence ID" value="QJD28588.1"/>
    <property type="molecule type" value="Genomic_DNA"/>
</dbReference>
<evidence type="ECO:0000256" key="2">
    <source>
        <dbReference type="ARBA" id="ARBA00010074"/>
    </source>
</evidence>
<dbReference type="KEGG" id="metu:GNH96_00460"/>
<dbReference type="Pfam" id="PF05164">
    <property type="entry name" value="ZapA"/>
    <property type="match status" value="1"/>
</dbReference>
<evidence type="ECO:0000256" key="5">
    <source>
        <dbReference type="ARBA" id="ARBA00022618"/>
    </source>
</evidence>
<evidence type="ECO:0000256" key="7">
    <source>
        <dbReference type="ARBA" id="ARBA00023210"/>
    </source>
</evidence>
<dbReference type="Gene3D" id="1.20.5.50">
    <property type="match status" value="1"/>
</dbReference>
<protein>
    <recommendedName>
        <fullName evidence="3">Cell division protein ZapA</fullName>
    </recommendedName>
    <alternativeName>
        <fullName evidence="11">Z ring-associated protein ZapA</fullName>
    </alternativeName>
</protein>
<comment type="subcellular location">
    <subcellularLocation>
        <location evidence="1">Cytoplasm</location>
    </subcellularLocation>
</comment>
<comment type="subunit">
    <text evidence="10">Homodimer. Interacts with FtsZ.</text>
</comment>
<evidence type="ECO:0000256" key="1">
    <source>
        <dbReference type="ARBA" id="ARBA00004496"/>
    </source>
</evidence>
<dbReference type="Gene3D" id="3.30.160.880">
    <property type="entry name" value="Cell division protein ZapA protomer, N-terminal domain"/>
    <property type="match status" value="1"/>
</dbReference>
<evidence type="ECO:0000313" key="12">
    <source>
        <dbReference type="EMBL" id="QJD28588.1"/>
    </source>
</evidence>
<evidence type="ECO:0000256" key="6">
    <source>
        <dbReference type="ARBA" id="ARBA00023054"/>
    </source>
</evidence>
<evidence type="ECO:0000313" key="13">
    <source>
        <dbReference type="Proteomes" id="UP000503004"/>
    </source>
</evidence>
<evidence type="ECO:0000256" key="3">
    <source>
        <dbReference type="ARBA" id="ARBA00015195"/>
    </source>
</evidence>
<name>A0A858Q445_9GAMM</name>
<dbReference type="AlphaFoldDB" id="A0A858Q445"/>
<dbReference type="GO" id="GO:0030428">
    <property type="term" value="C:cell septum"/>
    <property type="evidence" value="ECO:0007669"/>
    <property type="project" value="TreeGrafter"/>
</dbReference>
<dbReference type="GO" id="GO:0005829">
    <property type="term" value="C:cytosol"/>
    <property type="evidence" value="ECO:0007669"/>
    <property type="project" value="TreeGrafter"/>
</dbReference>
<dbReference type="PANTHER" id="PTHR34981">
    <property type="entry name" value="CELL DIVISION PROTEIN ZAPA"/>
    <property type="match status" value="1"/>
</dbReference>
<keyword evidence="13" id="KW-1185">Reference proteome</keyword>
<sequence length="97" mass="10808">MSEHRPIKVQLLGKEYPIGCAEDEQHDLLIAARFLDERMRKIRETGRVIGTERIAIMAALNIAHELVQAQHEIRLLNQGLANQHAMNSLGSGGGWNG</sequence>
<accession>A0A858Q445</accession>
<dbReference type="RefSeq" id="WP_169601283.1">
    <property type="nucleotide sequence ID" value="NZ_CP046565.1"/>
</dbReference>
<evidence type="ECO:0000256" key="8">
    <source>
        <dbReference type="ARBA" id="ARBA00023306"/>
    </source>
</evidence>
<reference evidence="13" key="1">
    <citation type="submission" date="2019-12" db="EMBL/GenBank/DDBJ databases">
        <authorList>
            <person name="Awala S.I."/>
            <person name="Rhee S.K."/>
        </authorList>
    </citation>
    <scope>NUCLEOTIDE SEQUENCE [LARGE SCALE GENOMIC DNA]</scope>
    <source>
        <strain evidence="13">IM1</strain>
    </source>
</reference>
<dbReference type="GO" id="GO:0000917">
    <property type="term" value="P:division septum assembly"/>
    <property type="evidence" value="ECO:0007669"/>
    <property type="project" value="UniProtKB-KW"/>
</dbReference>
<comment type="function">
    <text evidence="9">Activator of cell division through the inhibition of FtsZ GTPase activity, therefore promoting FtsZ assembly into bundles of protofilaments necessary for the formation of the division Z ring. It is recruited early at mid-cell but it is not essential for cell division.</text>
</comment>
<dbReference type="InterPro" id="IPR007838">
    <property type="entry name" value="Cell_div_ZapA-like"/>
</dbReference>
<keyword evidence="6" id="KW-0175">Coiled coil</keyword>
<organism evidence="12 13">
    <name type="scientific">Methylococcus geothermalis</name>
    <dbReference type="NCBI Taxonomy" id="2681310"/>
    <lineage>
        <taxon>Bacteria</taxon>
        <taxon>Pseudomonadati</taxon>
        <taxon>Pseudomonadota</taxon>
        <taxon>Gammaproteobacteria</taxon>
        <taxon>Methylococcales</taxon>
        <taxon>Methylococcaceae</taxon>
        <taxon>Methylococcus</taxon>
    </lineage>
</organism>
<comment type="similarity">
    <text evidence="2">Belongs to the ZapA family. Type 1 subfamily.</text>
</comment>
<evidence type="ECO:0000256" key="11">
    <source>
        <dbReference type="ARBA" id="ARBA00033158"/>
    </source>
</evidence>
<keyword evidence="5 12" id="KW-0132">Cell division</keyword>
<evidence type="ECO:0000256" key="4">
    <source>
        <dbReference type="ARBA" id="ARBA00022490"/>
    </source>
</evidence>
<gene>
    <name evidence="12" type="primary">zapA</name>
    <name evidence="12" type="ORF">GNH96_00460</name>
</gene>
<evidence type="ECO:0000256" key="10">
    <source>
        <dbReference type="ARBA" id="ARBA00026068"/>
    </source>
</evidence>
<dbReference type="GO" id="GO:0032153">
    <property type="term" value="C:cell division site"/>
    <property type="evidence" value="ECO:0007669"/>
    <property type="project" value="TreeGrafter"/>
</dbReference>
<keyword evidence="4" id="KW-0963">Cytoplasm</keyword>
<evidence type="ECO:0000256" key="9">
    <source>
        <dbReference type="ARBA" id="ARBA00024910"/>
    </source>
</evidence>
<dbReference type="InterPro" id="IPR042233">
    <property type="entry name" value="Cell_div_ZapA_N"/>
</dbReference>
<dbReference type="GO" id="GO:0043093">
    <property type="term" value="P:FtsZ-dependent cytokinesis"/>
    <property type="evidence" value="ECO:0007669"/>
    <property type="project" value="TreeGrafter"/>
</dbReference>
<proteinExistence type="inferred from homology"/>
<keyword evidence="7" id="KW-0717">Septation</keyword>
<dbReference type="GO" id="GO:0000921">
    <property type="term" value="P:septin ring assembly"/>
    <property type="evidence" value="ECO:0007669"/>
    <property type="project" value="TreeGrafter"/>
</dbReference>
<dbReference type="PANTHER" id="PTHR34981:SF1">
    <property type="entry name" value="CELL DIVISION PROTEIN ZAPA"/>
    <property type="match status" value="1"/>
</dbReference>
<dbReference type="Proteomes" id="UP000503004">
    <property type="component" value="Chromosome"/>
</dbReference>
<dbReference type="SUPFAM" id="SSF102829">
    <property type="entry name" value="Cell division protein ZapA-like"/>
    <property type="match status" value="1"/>
</dbReference>
<dbReference type="InterPro" id="IPR036192">
    <property type="entry name" value="Cell_div_ZapA-like_sf"/>
</dbReference>